<name>A7RZA8_NEMVE</name>
<evidence type="ECO:0000256" key="1">
    <source>
        <dbReference type="SAM" id="MobiDB-lite"/>
    </source>
</evidence>
<dbReference type="PANTHER" id="PTHR11977:SF130">
    <property type="entry name" value="SEVERIN"/>
    <property type="match status" value="1"/>
</dbReference>
<reference evidence="3 4" key="1">
    <citation type="journal article" date="2007" name="Science">
        <title>Sea anemone genome reveals ancestral eumetazoan gene repertoire and genomic organization.</title>
        <authorList>
            <person name="Putnam N.H."/>
            <person name="Srivastava M."/>
            <person name="Hellsten U."/>
            <person name="Dirks B."/>
            <person name="Chapman J."/>
            <person name="Salamov A."/>
            <person name="Terry A."/>
            <person name="Shapiro H."/>
            <person name="Lindquist E."/>
            <person name="Kapitonov V.V."/>
            <person name="Jurka J."/>
            <person name="Genikhovich G."/>
            <person name="Grigoriev I.V."/>
            <person name="Lucas S.M."/>
            <person name="Steele R.E."/>
            <person name="Finnerty J.R."/>
            <person name="Technau U."/>
            <person name="Martindale M.Q."/>
            <person name="Rokhsar D.S."/>
        </authorList>
    </citation>
    <scope>NUCLEOTIDE SEQUENCE [LARGE SCALE GENOMIC DNA]</scope>
    <source>
        <strain evidence="4">CH2 X CH6</strain>
    </source>
</reference>
<dbReference type="GO" id="GO:0051015">
    <property type="term" value="F:actin filament binding"/>
    <property type="evidence" value="ECO:0007669"/>
    <property type="project" value="InterPro"/>
</dbReference>
<dbReference type="InParanoid" id="A7RZA8"/>
<dbReference type="Pfam" id="PF00626">
    <property type="entry name" value="Gelsolin"/>
    <property type="match status" value="1"/>
</dbReference>
<dbReference type="Gene3D" id="3.40.20.10">
    <property type="entry name" value="Severin"/>
    <property type="match status" value="3"/>
</dbReference>
<dbReference type="SUPFAM" id="SSF55753">
    <property type="entry name" value="Actin depolymerizing proteins"/>
    <property type="match status" value="2"/>
</dbReference>
<evidence type="ECO:0000313" key="4">
    <source>
        <dbReference type="Proteomes" id="UP000001593"/>
    </source>
</evidence>
<dbReference type="AlphaFoldDB" id="A7RZA8"/>
<proteinExistence type="predicted"/>
<dbReference type="PhylomeDB" id="A7RZA8"/>
<sequence length="553" mass="63209">MYDWKDINFDLLDIHLKVRQDLDEDEVWSESFEGCGEDKGVKVWRVDNYKLVLIPKELHGIFNSADSYLVLNSYTSSPKSEELLHNLHFWVGSECSAEEYCTAAYKAVELFVKLEGKPVQYLKPRATKQRNSENASRALAMEKPRLWEFTRLQKDIAQMQRDPKWFNLHMRSVFVLEHKDGIVQWNAAETNNFERHRAQVFVSNLKIVEPKLHSESIEETDEVLTNGKFLDALGPLPEDFEIPDNKRTENFNTKKSVPNSPDYVKTLFRWFCQIVRLTDADPETQSATESEQAEEKPKESEQPDKPEEEVQKEEDKDGEVEKSEEKPKEAKAETEESGKIEEVETTTEQDKQPEEVVKNSEEEGNHEDQEPLLSFEDTHEDPETKPVEGEEPALYQKVTEEPSAEIEQEKKDDEEDNAMEEAILGDVDEGQNEKSAPGESKEENAEQPAAAQEDDEDDDDDDTPAKAPVVRVEVVAKGDDINGSLLDSDDVFMLDDINTCYVWLGSGSTRRERKKGFESAHEYLKDKPHFMAPVVIVNEGHETTAFKIAVGMA</sequence>
<dbReference type="SMART" id="SM00262">
    <property type="entry name" value="GEL"/>
    <property type="match status" value="2"/>
</dbReference>
<gene>
    <name evidence="3" type="ORF">NEMVEDRAFT_v1g241728</name>
</gene>
<dbReference type="EMBL" id="DS469556">
    <property type="protein sequence ID" value="EDO43243.1"/>
    <property type="molecule type" value="Genomic_DNA"/>
</dbReference>
<feature type="region of interest" description="Disordered" evidence="1">
    <location>
        <begin position="281"/>
        <end position="464"/>
    </location>
</feature>
<dbReference type="HOGENOM" id="CLU_492862_0_0_1"/>
<dbReference type="InterPro" id="IPR029006">
    <property type="entry name" value="ADF-H/Gelsolin-like_dom_sf"/>
</dbReference>
<dbReference type="InterPro" id="IPR007122">
    <property type="entry name" value="Villin/Gelsolin"/>
</dbReference>
<feature type="compositionally biased region" description="Acidic residues" evidence="1">
    <location>
        <begin position="452"/>
        <end position="462"/>
    </location>
</feature>
<dbReference type="PANTHER" id="PTHR11977">
    <property type="entry name" value="VILLIN"/>
    <property type="match status" value="1"/>
</dbReference>
<accession>A7RZA8</accession>
<feature type="domain" description="Gelsolin-like" evidence="2">
    <location>
        <begin position="477"/>
        <end position="546"/>
    </location>
</feature>
<feature type="compositionally biased region" description="Acidic residues" evidence="1">
    <location>
        <begin position="402"/>
        <end position="419"/>
    </location>
</feature>
<organism evidence="3 4">
    <name type="scientific">Nematostella vectensis</name>
    <name type="common">Starlet sea anemone</name>
    <dbReference type="NCBI Taxonomy" id="45351"/>
    <lineage>
        <taxon>Eukaryota</taxon>
        <taxon>Metazoa</taxon>
        <taxon>Cnidaria</taxon>
        <taxon>Anthozoa</taxon>
        <taxon>Hexacorallia</taxon>
        <taxon>Actiniaria</taxon>
        <taxon>Edwardsiidae</taxon>
        <taxon>Nematostella</taxon>
    </lineage>
</organism>
<dbReference type="STRING" id="45351.A7RZA8"/>
<dbReference type="InterPro" id="IPR007123">
    <property type="entry name" value="Gelsolin-like_dom"/>
</dbReference>
<keyword evidence="4" id="KW-1185">Reference proteome</keyword>
<evidence type="ECO:0000313" key="3">
    <source>
        <dbReference type="EMBL" id="EDO43243.1"/>
    </source>
</evidence>
<evidence type="ECO:0000259" key="2">
    <source>
        <dbReference type="Pfam" id="PF00626"/>
    </source>
</evidence>
<dbReference type="Proteomes" id="UP000001593">
    <property type="component" value="Unassembled WGS sequence"/>
</dbReference>
<dbReference type="eggNOG" id="KOG0443">
    <property type="taxonomic scope" value="Eukaryota"/>
</dbReference>
<protein>
    <recommendedName>
        <fullName evidence="2">Gelsolin-like domain-containing protein</fullName>
    </recommendedName>
</protein>
<feature type="compositionally biased region" description="Basic and acidic residues" evidence="1">
    <location>
        <begin position="293"/>
        <end position="369"/>
    </location>
</feature>